<dbReference type="PROSITE" id="PS00211">
    <property type="entry name" value="ABC_TRANSPORTER_1"/>
    <property type="match status" value="1"/>
</dbReference>
<dbReference type="FunFam" id="1.20.1560.10:FF:000009">
    <property type="entry name" value="ABC transporter B family member 1"/>
    <property type="match status" value="1"/>
</dbReference>
<dbReference type="AlphaFoldDB" id="S8D8Q8"/>
<protein>
    <submittedName>
        <fullName evidence="16">Uncharacterized protein</fullName>
    </submittedName>
</protein>
<sequence length="625" mass="67453">GKHDELIDNLEGAYSQLIRLQQVNKIAHEKGRSEITSDTNWNSSQRMSNLRSMSRGSSEIGNSSSRHHSLSIPLGVTTTTVNITDSTAGNTFPETSEKPKKKVPISRLAKLNKPEIPILLGGVVAAIVNGAILPTYGLLISHIIKIFYESPHELRKQSRIWSLSFVALGAASLVAFPLRTYLFGMAGNRLIKRVRLMCFEKVVNMEIGWFDEAEHSSGIIGAKLSGDAAIVRSLVGDAVGQMVQDLSSLIVGLVIAFDACWQLSLIIIAIVPLLGLSGYVQFSAMKGFSADAKEKYEKASQVVNDAVGSIRTVSSFCAEERVLQMYKERCEGPVMTGIRQGVISGLGFGFSFGVLFLFYAASFYAGARLVAAGKTSFTDVFRVFFALTMASLAISQSSSAAPDSSKANIAAASIFSILDRKSEIDPSEESGLKLENVIGEIELKHISFRYPTRPDVEIFSDLSLTIRSGKTVALVGESGSGKSTVIQLLQRFYDPNSGLITLDGNDITKLNLKWLRQQMGLVSQEPILFNDTIRANIAYGKGGTTATEAEIIAAAELANAHSFISGLAQGYDTAVGERGIQLSGGQKQRVAIARAIIKRPKILLLDEATSALDAESEKVVQEALD</sequence>
<proteinExistence type="inferred from homology"/>
<dbReference type="CDD" id="cd18578">
    <property type="entry name" value="ABC_6TM_Pgp_ABCB1_D2_like"/>
    <property type="match status" value="1"/>
</dbReference>
<evidence type="ECO:0000256" key="4">
    <source>
        <dbReference type="ARBA" id="ARBA00022692"/>
    </source>
</evidence>
<dbReference type="GO" id="GO:0010329">
    <property type="term" value="F:auxin efflux transmembrane transporter activity"/>
    <property type="evidence" value="ECO:0007669"/>
    <property type="project" value="UniProtKB-ARBA"/>
</dbReference>
<dbReference type="SUPFAM" id="SSF90123">
    <property type="entry name" value="ABC transporter transmembrane region"/>
    <property type="match status" value="1"/>
</dbReference>
<dbReference type="OrthoDB" id="6500128at2759"/>
<dbReference type="GO" id="GO:0005886">
    <property type="term" value="C:plasma membrane"/>
    <property type="evidence" value="ECO:0007669"/>
    <property type="project" value="UniProtKB-ARBA"/>
</dbReference>
<dbReference type="GO" id="GO:0015421">
    <property type="term" value="F:ABC-type oligopeptide transporter activity"/>
    <property type="evidence" value="ECO:0007669"/>
    <property type="project" value="TreeGrafter"/>
</dbReference>
<dbReference type="GO" id="GO:0016887">
    <property type="term" value="F:ATP hydrolysis activity"/>
    <property type="evidence" value="ECO:0007669"/>
    <property type="project" value="InterPro"/>
</dbReference>
<dbReference type="Pfam" id="PF00664">
    <property type="entry name" value="ABC_membrane"/>
    <property type="match status" value="1"/>
</dbReference>
<evidence type="ECO:0000256" key="13">
    <source>
        <dbReference type="SAM" id="Phobius"/>
    </source>
</evidence>
<keyword evidence="6" id="KW-0547">Nucleotide-binding</keyword>
<evidence type="ECO:0000313" key="17">
    <source>
        <dbReference type="Proteomes" id="UP000015453"/>
    </source>
</evidence>
<feature type="non-terminal residue" evidence="16">
    <location>
        <position position="1"/>
    </location>
</feature>
<gene>
    <name evidence="16" type="ORF">M569_00935</name>
</gene>
<dbReference type="SUPFAM" id="SSF52540">
    <property type="entry name" value="P-loop containing nucleoside triphosphate hydrolases"/>
    <property type="match status" value="1"/>
</dbReference>
<evidence type="ECO:0000259" key="14">
    <source>
        <dbReference type="PROSITE" id="PS50893"/>
    </source>
</evidence>
<evidence type="ECO:0000256" key="1">
    <source>
        <dbReference type="ARBA" id="ARBA00004141"/>
    </source>
</evidence>
<keyword evidence="17" id="KW-1185">Reference proteome</keyword>
<evidence type="ECO:0000256" key="6">
    <source>
        <dbReference type="ARBA" id="ARBA00022741"/>
    </source>
</evidence>
<keyword evidence="7" id="KW-0067">ATP-binding</keyword>
<feature type="region of interest" description="Disordered" evidence="12">
    <location>
        <begin position="30"/>
        <end position="70"/>
    </location>
</feature>
<comment type="caution">
    <text evidence="16">The sequence shown here is derived from an EMBL/GenBank/DDBJ whole genome shotgun (WGS) entry which is preliminary data.</text>
</comment>
<dbReference type="PANTHER" id="PTHR43394:SF18">
    <property type="entry name" value="ABC TRANSPORTER B FAMILY MEMBER 11-LIKE"/>
    <property type="match status" value="1"/>
</dbReference>
<dbReference type="FunFam" id="3.40.50.300:FF:000479">
    <property type="entry name" value="Multidrug resistance protein 1A"/>
    <property type="match status" value="1"/>
</dbReference>
<dbReference type="EMBL" id="AUSU01000281">
    <property type="protein sequence ID" value="EPS73821.1"/>
    <property type="molecule type" value="Genomic_DNA"/>
</dbReference>
<reference evidence="16 17" key="1">
    <citation type="journal article" date="2013" name="BMC Genomics">
        <title>The miniature genome of a carnivorous plant Genlisea aurea contains a low number of genes and short non-coding sequences.</title>
        <authorList>
            <person name="Leushkin E.V."/>
            <person name="Sutormin R.A."/>
            <person name="Nabieva E.R."/>
            <person name="Penin A.A."/>
            <person name="Kondrashov A.S."/>
            <person name="Logacheva M.D."/>
        </authorList>
    </citation>
    <scope>NUCLEOTIDE SEQUENCE [LARGE SCALE GENOMIC DNA]</scope>
</reference>
<dbReference type="InterPro" id="IPR011527">
    <property type="entry name" value="ABC1_TM_dom"/>
</dbReference>
<feature type="transmembrane region" description="Helical" evidence="13">
    <location>
        <begin position="160"/>
        <end position="183"/>
    </location>
</feature>
<dbReference type="PANTHER" id="PTHR43394">
    <property type="entry name" value="ATP-DEPENDENT PERMEASE MDL1, MITOCHONDRIAL"/>
    <property type="match status" value="1"/>
</dbReference>
<keyword evidence="8" id="KW-1278">Translocase</keyword>
<keyword evidence="5" id="KW-0677">Repeat</keyword>
<feature type="domain" description="ABC transporter" evidence="14">
    <location>
        <begin position="441"/>
        <end position="625"/>
    </location>
</feature>
<feature type="transmembrane region" description="Helical" evidence="13">
    <location>
        <begin position="249"/>
        <end position="275"/>
    </location>
</feature>
<comment type="subcellular location">
    <subcellularLocation>
        <location evidence="1">Membrane</location>
        <topology evidence="1">Multi-pass membrane protein</topology>
    </subcellularLocation>
</comment>
<keyword evidence="11" id="KW-0325">Glycoprotein</keyword>
<keyword evidence="9 13" id="KW-1133">Transmembrane helix</keyword>
<evidence type="ECO:0000256" key="12">
    <source>
        <dbReference type="SAM" id="MobiDB-lite"/>
    </source>
</evidence>
<feature type="transmembrane region" description="Helical" evidence="13">
    <location>
        <begin position="342"/>
        <end position="365"/>
    </location>
</feature>
<evidence type="ECO:0000259" key="15">
    <source>
        <dbReference type="PROSITE" id="PS50929"/>
    </source>
</evidence>
<dbReference type="Gene3D" id="1.20.1560.10">
    <property type="entry name" value="ABC transporter type 1, transmembrane domain"/>
    <property type="match status" value="2"/>
</dbReference>
<evidence type="ECO:0000256" key="8">
    <source>
        <dbReference type="ARBA" id="ARBA00022967"/>
    </source>
</evidence>
<dbReference type="GO" id="GO:0005524">
    <property type="term" value="F:ATP binding"/>
    <property type="evidence" value="ECO:0007669"/>
    <property type="project" value="UniProtKB-KW"/>
</dbReference>
<feature type="compositionally biased region" description="Polar residues" evidence="12">
    <location>
        <begin position="36"/>
        <end position="51"/>
    </location>
</feature>
<evidence type="ECO:0000256" key="11">
    <source>
        <dbReference type="ARBA" id="ARBA00023180"/>
    </source>
</evidence>
<dbReference type="PROSITE" id="PS50893">
    <property type="entry name" value="ABC_TRANSPORTER_2"/>
    <property type="match status" value="1"/>
</dbReference>
<dbReference type="InterPro" id="IPR003593">
    <property type="entry name" value="AAA+_ATPase"/>
</dbReference>
<feature type="domain" description="ABC transmembrane type-1" evidence="15">
    <location>
        <begin position="120"/>
        <end position="406"/>
    </location>
</feature>
<dbReference type="Gene3D" id="3.40.50.300">
    <property type="entry name" value="P-loop containing nucleotide triphosphate hydrolases"/>
    <property type="match status" value="1"/>
</dbReference>
<keyword evidence="10 13" id="KW-0472">Membrane</keyword>
<feature type="compositionally biased region" description="Low complexity" evidence="12">
    <location>
        <begin position="52"/>
        <end position="64"/>
    </location>
</feature>
<dbReference type="PROSITE" id="PS50929">
    <property type="entry name" value="ABC_TM1F"/>
    <property type="match status" value="1"/>
</dbReference>
<dbReference type="SMART" id="SM00382">
    <property type="entry name" value="AAA"/>
    <property type="match status" value="1"/>
</dbReference>
<name>S8D8Q8_9LAMI</name>
<evidence type="ECO:0000256" key="10">
    <source>
        <dbReference type="ARBA" id="ARBA00023136"/>
    </source>
</evidence>
<evidence type="ECO:0000256" key="2">
    <source>
        <dbReference type="ARBA" id="ARBA00007577"/>
    </source>
</evidence>
<dbReference type="InterPro" id="IPR003439">
    <property type="entry name" value="ABC_transporter-like_ATP-bd"/>
</dbReference>
<accession>S8D8Q8</accession>
<dbReference type="InterPro" id="IPR027417">
    <property type="entry name" value="P-loop_NTPase"/>
</dbReference>
<evidence type="ECO:0000256" key="9">
    <source>
        <dbReference type="ARBA" id="ARBA00022989"/>
    </source>
</evidence>
<dbReference type="GO" id="GO:0090374">
    <property type="term" value="P:oligopeptide export from mitochondrion"/>
    <property type="evidence" value="ECO:0007669"/>
    <property type="project" value="TreeGrafter"/>
</dbReference>
<dbReference type="Proteomes" id="UP000015453">
    <property type="component" value="Unassembled WGS sequence"/>
</dbReference>
<dbReference type="GO" id="GO:0005743">
    <property type="term" value="C:mitochondrial inner membrane"/>
    <property type="evidence" value="ECO:0007669"/>
    <property type="project" value="TreeGrafter"/>
</dbReference>
<evidence type="ECO:0000313" key="16">
    <source>
        <dbReference type="EMBL" id="EPS73821.1"/>
    </source>
</evidence>
<organism evidence="16 17">
    <name type="scientific">Genlisea aurea</name>
    <dbReference type="NCBI Taxonomy" id="192259"/>
    <lineage>
        <taxon>Eukaryota</taxon>
        <taxon>Viridiplantae</taxon>
        <taxon>Streptophyta</taxon>
        <taxon>Embryophyta</taxon>
        <taxon>Tracheophyta</taxon>
        <taxon>Spermatophyta</taxon>
        <taxon>Magnoliopsida</taxon>
        <taxon>eudicotyledons</taxon>
        <taxon>Gunneridae</taxon>
        <taxon>Pentapetalae</taxon>
        <taxon>asterids</taxon>
        <taxon>lamiids</taxon>
        <taxon>Lamiales</taxon>
        <taxon>Lentibulariaceae</taxon>
        <taxon>Genlisea</taxon>
    </lineage>
</organism>
<dbReference type="InterPro" id="IPR017871">
    <property type="entry name" value="ABC_transporter-like_CS"/>
</dbReference>
<evidence type="ECO:0000256" key="7">
    <source>
        <dbReference type="ARBA" id="ARBA00022840"/>
    </source>
</evidence>
<dbReference type="InterPro" id="IPR039421">
    <property type="entry name" value="Type_1_exporter"/>
</dbReference>
<dbReference type="Pfam" id="PF00005">
    <property type="entry name" value="ABC_tran"/>
    <property type="match status" value="1"/>
</dbReference>
<feature type="non-terminal residue" evidence="16">
    <location>
        <position position="625"/>
    </location>
</feature>
<dbReference type="InterPro" id="IPR036640">
    <property type="entry name" value="ABC1_TM_sf"/>
</dbReference>
<comment type="similarity">
    <text evidence="2">Belongs to the ABC transporter superfamily. ABCB family. Multidrug resistance exporter (TC 3.A.1.201) subfamily.</text>
</comment>
<evidence type="ECO:0000256" key="5">
    <source>
        <dbReference type="ARBA" id="ARBA00022737"/>
    </source>
</evidence>
<keyword evidence="3" id="KW-0813">Transport</keyword>
<feature type="transmembrane region" description="Helical" evidence="13">
    <location>
        <begin position="116"/>
        <end position="140"/>
    </location>
</feature>
<keyword evidence="4 13" id="KW-0812">Transmembrane</keyword>
<evidence type="ECO:0000256" key="3">
    <source>
        <dbReference type="ARBA" id="ARBA00022448"/>
    </source>
</evidence>